<dbReference type="InterPro" id="IPR003445">
    <property type="entry name" value="Cat_transpt"/>
</dbReference>
<feature type="transmembrane region" description="Helical" evidence="8">
    <location>
        <begin position="106"/>
        <end position="130"/>
    </location>
</feature>
<keyword evidence="5 8" id="KW-1133">Transmembrane helix</keyword>
<reference evidence="9" key="1">
    <citation type="journal article" date="2014" name="Front. Microbiol.">
        <title>High frequency of phylogenetically diverse reductive dehalogenase-homologous genes in deep subseafloor sedimentary metagenomes.</title>
        <authorList>
            <person name="Kawai M."/>
            <person name="Futagami T."/>
            <person name="Toyoda A."/>
            <person name="Takaki Y."/>
            <person name="Nishi S."/>
            <person name="Hori S."/>
            <person name="Arai W."/>
            <person name="Tsubouchi T."/>
            <person name="Morono Y."/>
            <person name="Uchiyama I."/>
            <person name="Ito T."/>
            <person name="Fujiyama A."/>
            <person name="Inagaki F."/>
            <person name="Takami H."/>
        </authorList>
    </citation>
    <scope>NUCLEOTIDE SEQUENCE</scope>
    <source>
        <strain evidence="9">Expedition CK06-06</strain>
    </source>
</reference>
<dbReference type="PANTHER" id="PTHR32024">
    <property type="entry name" value="TRK SYSTEM POTASSIUM UPTAKE PROTEIN TRKG-RELATED"/>
    <property type="match status" value="1"/>
</dbReference>
<keyword evidence="3" id="KW-1003">Cell membrane</keyword>
<evidence type="ECO:0000256" key="1">
    <source>
        <dbReference type="ARBA" id="ARBA00004651"/>
    </source>
</evidence>
<dbReference type="GO" id="GO:0030001">
    <property type="term" value="P:metal ion transport"/>
    <property type="evidence" value="ECO:0007669"/>
    <property type="project" value="UniProtKB-ARBA"/>
</dbReference>
<evidence type="ECO:0000313" key="9">
    <source>
        <dbReference type="EMBL" id="GAH10889.1"/>
    </source>
</evidence>
<gene>
    <name evidence="9" type="ORF">S01H4_59746</name>
</gene>
<evidence type="ECO:0000256" key="7">
    <source>
        <dbReference type="ARBA" id="ARBA00023136"/>
    </source>
</evidence>
<dbReference type="Pfam" id="PF02386">
    <property type="entry name" value="TrkH"/>
    <property type="match status" value="1"/>
</dbReference>
<evidence type="ECO:0000256" key="3">
    <source>
        <dbReference type="ARBA" id="ARBA00022475"/>
    </source>
</evidence>
<feature type="non-terminal residue" evidence="9">
    <location>
        <position position="1"/>
    </location>
</feature>
<comment type="caution">
    <text evidence="9">The sequence shown here is derived from an EMBL/GenBank/DDBJ whole genome shotgun (WGS) entry which is preliminary data.</text>
</comment>
<keyword evidence="6" id="KW-0406">Ion transport</keyword>
<name>X1E141_9ZZZZ</name>
<dbReference type="GO" id="GO:0005886">
    <property type="term" value="C:plasma membrane"/>
    <property type="evidence" value="ECO:0007669"/>
    <property type="project" value="UniProtKB-SubCell"/>
</dbReference>
<comment type="subcellular location">
    <subcellularLocation>
        <location evidence="1">Cell membrane</location>
        <topology evidence="1">Multi-pass membrane protein</topology>
    </subcellularLocation>
</comment>
<evidence type="ECO:0000256" key="4">
    <source>
        <dbReference type="ARBA" id="ARBA00022692"/>
    </source>
</evidence>
<evidence type="ECO:0000256" key="8">
    <source>
        <dbReference type="SAM" id="Phobius"/>
    </source>
</evidence>
<evidence type="ECO:0000256" key="6">
    <source>
        <dbReference type="ARBA" id="ARBA00023065"/>
    </source>
</evidence>
<evidence type="ECO:0000256" key="2">
    <source>
        <dbReference type="ARBA" id="ARBA00022448"/>
    </source>
</evidence>
<evidence type="ECO:0000256" key="5">
    <source>
        <dbReference type="ARBA" id="ARBA00022989"/>
    </source>
</evidence>
<dbReference type="EMBL" id="BART01035093">
    <property type="protein sequence ID" value="GAH10889.1"/>
    <property type="molecule type" value="Genomic_DNA"/>
</dbReference>
<organism evidence="9">
    <name type="scientific">marine sediment metagenome</name>
    <dbReference type="NCBI Taxonomy" id="412755"/>
    <lineage>
        <taxon>unclassified sequences</taxon>
        <taxon>metagenomes</taxon>
        <taxon>ecological metagenomes</taxon>
    </lineage>
</organism>
<accession>X1E141</accession>
<dbReference type="AlphaFoldDB" id="X1E141"/>
<proteinExistence type="predicted"/>
<protein>
    <recommendedName>
        <fullName evidence="10">Trk family potassium uptake protein</fullName>
    </recommendedName>
</protein>
<feature type="transmembrane region" description="Helical" evidence="8">
    <location>
        <begin position="54"/>
        <end position="74"/>
    </location>
</feature>
<dbReference type="PANTHER" id="PTHR32024:SF1">
    <property type="entry name" value="KTR SYSTEM POTASSIUM UPTAKE PROTEIN B"/>
    <property type="match status" value="1"/>
</dbReference>
<keyword evidence="7 8" id="KW-0472">Membrane</keyword>
<sequence length="149" mass="16190">ILLMFVGASPGSTGGGIKTSTFGILFATVWSMIKGKEEVTLFRKTVPKEIVRKALAIFIISLLLVLVFTLLLLMTEKKEFGKVLFETVSAFGTVGLSTGITSQLSFIGRIIIIITMFIGRIGPLALAIAIGQREYPAAYKYPEERVMVG</sequence>
<dbReference type="GO" id="GO:0008324">
    <property type="term" value="F:monoatomic cation transmembrane transporter activity"/>
    <property type="evidence" value="ECO:0007669"/>
    <property type="project" value="InterPro"/>
</dbReference>
<feature type="transmembrane region" description="Helical" evidence="8">
    <location>
        <begin position="15"/>
        <end position="33"/>
    </location>
</feature>
<keyword evidence="2" id="KW-0813">Transport</keyword>
<keyword evidence="4 8" id="KW-0812">Transmembrane</keyword>
<evidence type="ECO:0008006" key="10">
    <source>
        <dbReference type="Google" id="ProtNLM"/>
    </source>
</evidence>